<evidence type="ECO:0000313" key="3">
    <source>
        <dbReference type="Proteomes" id="UP000218432"/>
    </source>
</evidence>
<protein>
    <submittedName>
        <fullName evidence="2">Uncharacterized protein</fullName>
    </submittedName>
</protein>
<accession>A0A1Y1BCN0</accession>
<name>A0A1Y1BCN0_9BURK</name>
<gene>
    <name evidence="2" type="ORF">BSFP_003370</name>
</gene>
<sequence length="241" mass="26596">MPRGGLPMSIATCRRDGPDLPDRGDGAACGRLGGWRCDDVSCQVKERHDEQTCGRLVRGFRSDAEQGTKRSSNWYAEDMRRCTRSNYRLRRLPATPSAPARWSRSSAGSVLPVGRLHDGAAISEAGDLPNTDLAHVTELAPDAAETPDQQRMSVRMNARKASRSTRAMHRSPDDDWGGRGMRRVRDGAFVDVISGKILDRYGESRSKVEVGAMGIAHDQSLGEREIHDELGHLICPMSDWL</sequence>
<proteinExistence type="predicted"/>
<feature type="region of interest" description="Disordered" evidence="1">
    <location>
        <begin position="159"/>
        <end position="179"/>
    </location>
</feature>
<feature type="compositionally biased region" description="Basic and acidic residues" evidence="1">
    <location>
        <begin position="170"/>
        <end position="179"/>
    </location>
</feature>
<dbReference type="AlphaFoldDB" id="A0A1Y1BCN0"/>
<dbReference type="EMBL" id="AP018111">
    <property type="protein sequence ID" value="BAX57544.1"/>
    <property type="molecule type" value="Genomic_DNA"/>
</dbReference>
<feature type="compositionally biased region" description="Basic residues" evidence="1">
    <location>
        <begin position="159"/>
        <end position="169"/>
    </location>
</feature>
<evidence type="ECO:0000256" key="1">
    <source>
        <dbReference type="SAM" id="MobiDB-lite"/>
    </source>
</evidence>
<evidence type="ECO:0000313" key="2">
    <source>
        <dbReference type="EMBL" id="BAX57544.1"/>
    </source>
</evidence>
<reference evidence="2 3" key="1">
    <citation type="journal article" date="2017" name="Genome Announc.">
        <title>Complete Genome Sequence of Burkholderia stabilis FERMP-21014.</title>
        <authorList>
            <person name="Konishi K."/>
            <person name="Kumagai T."/>
            <person name="Sakasegawa S."/>
            <person name="Tamura T."/>
        </authorList>
    </citation>
    <scope>NUCLEOTIDE SEQUENCE [LARGE SCALE GENOMIC DNA]</scope>
    <source>
        <strain evidence="2 3">FERMP-21014</strain>
    </source>
</reference>
<dbReference type="Proteomes" id="UP000218432">
    <property type="component" value="Chromosome 1"/>
</dbReference>
<organism evidence="2 3">
    <name type="scientific">Burkholderia stabilis</name>
    <dbReference type="NCBI Taxonomy" id="95485"/>
    <lineage>
        <taxon>Bacteria</taxon>
        <taxon>Pseudomonadati</taxon>
        <taxon>Pseudomonadota</taxon>
        <taxon>Betaproteobacteria</taxon>
        <taxon>Burkholderiales</taxon>
        <taxon>Burkholderiaceae</taxon>
        <taxon>Burkholderia</taxon>
        <taxon>Burkholderia cepacia complex</taxon>
    </lineage>
</organism>